<dbReference type="HOGENOM" id="CLU_821067_0_0_0"/>
<protein>
    <submittedName>
        <fullName evidence="1">Uncharacterized protein</fullName>
    </submittedName>
</protein>
<dbReference type="Proteomes" id="UP000006860">
    <property type="component" value="Chromosome"/>
</dbReference>
<dbReference type="STRING" id="756272.Plabr_4747"/>
<accession>F0SQD9</accession>
<organism evidence="1 2">
    <name type="scientific">Rubinisphaera brasiliensis (strain ATCC 49424 / DSM 5305 / JCM 21570 / IAM 15109 / NBRC 103401 / IFAM 1448)</name>
    <name type="common">Planctomyces brasiliensis</name>
    <dbReference type="NCBI Taxonomy" id="756272"/>
    <lineage>
        <taxon>Bacteria</taxon>
        <taxon>Pseudomonadati</taxon>
        <taxon>Planctomycetota</taxon>
        <taxon>Planctomycetia</taxon>
        <taxon>Planctomycetales</taxon>
        <taxon>Planctomycetaceae</taxon>
        <taxon>Rubinisphaera</taxon>
    </lineage>
</organism>
<proteinExistence type="predicted"/>
<evidence type="ECO:0000313" key="2">
    <source>
        <dbReference type="Proteomes" id="UP000006860"/>
    </source>
</evidence>
<dbReference type="AlphaFoldDB" id="F0SQD9"/>
<name>F0SQD9_RUBBR</name>
<gene>
    <name evidence="1" type="ordered locus">Plabr_4747</name>
</gene>
<dbReference type="eggNOG" id="COG2268">
    <property type="taxonomic scope" value="Bacteria"/>
</dbReference>
<keyword evidence="2" id="KW-1185">Reference proteome</keyword>
<reference evidence="2" key="1">
    <citation type="submission" date="2011-02" db="EMBL/GenBank/DDBJ databases">
        <title>The complete genome of Planctomyces brasiliensis DSM 5305.</title>
        <authorList>
            <person name="Lucas S."/>
            <person name="Copeland A."/>
            <person name="Lapidus A."/>
            <person name="Bruce D."/>
            <person name="Goodwin L."/>
            <person name="Pitluck S."/>
            <person name="Kyrpides N."/>
            <person name="Mavromatis K."/>
            <person name="Pagani I."/>
            <person name="Ivanova N."/>
            <person name="Ovchinnikova G."/>
            <person name="Lu M."/>
            <person name="Detter J.C."/>
            <person name="Han C."/>
            <person name="Land M."/>
            <person name="Hauser L."/>
            <person name="Markowitz V."/>
            <person name="Cheng J.-F."/>
            <person name="Hugenholtz P."/>
            <person name="Woyke T."/>
            <person name="Wu D."/>
            <person name="Tindall B."/>
            <person name="Pomrenke H.G."/>
            <person name="Brambilla E."/>
            <person name="Klenk H.-P."/>
            <person name="Eisen J.A."/>
        </authorList>
    </citation>
    <scope>NUCLEOTIDE SEQUENCE [LARGE SCALE GENOMIC DNA]</scope>
    <source>
        <strain evidence="2">ATCC 49424 / DSM 5305 / JCM 21570 / NBRC 103401 / IFAM 1448</strain>
    </source>
</reference>
<dbReference type="KEGG" id="pbs:Plabr_4747"/>
<evidence type="ECO:0000313" key="1">
    <source>
        <dbReference type="EMBL" id="ADY62318.1"/>
    </source>
</evidence>
<sequence>MLPHAFLRCSCDVPDSPRSAPHRDTVYRESVKQAWREEDQAQRDARLNYVTTLGSVHQTSEAAQAAAVLTYQQARAEASRIEQDARAALRVDFHKQQASTFATETAGWLTSAPTPWHKQLASQADAESTYRAVEQDASLLQQQAEHAARENYLDDRETARVTLRTDRAAASAAEAFTEQQNLENGHEYGDEYYDDHDPYQNVTVDLPTGLNYDNSRDPESVSHTLDDDPFSGQFSLGGTFGSQIGGGPDGTDEYGTYFSEYTPGCHACIAIAGQACCRGDSLHSPGRPMNSWRKPCRLFDEFRHRTSSLAQDSGHCRFCSRIIHGGGLTLTCRSPRMT</sequence>
<dbReference type="EMBL" id="CP002546">
    <property type="protein sequence ID" value="ADY62318.1"/>
    <property type="molecule type" value="Genomic_DNA"/>
</dbReference>